<comment type="similarity">
    <text evidence="5">Belongs to the RAD23 family.</text>
</comment>
<feature type="region of interest" description="Disordered" evidence="6">
    <location>
        <begin position="79"/>
        <end position="153"/>
    </location>
</feature>
<evidence type="ECO:0000256" key="5">
    <source>
        <dbReference type="RuleBase" id="RU367049"/>
    </source>
</evidence>
<dbReference type="Pfam" id="PF00627">
    <property type="entry name" value="UBA"/>
    <property type="match status" value="1"/>
</dbReference>
<dbReference type="RefSeq" id="XP_002682349.1">
    <property type="nucleotide sequence ID" value="XM_002682303.1"/>
</dbReference>
<evidence type="ECO:0000256" key="1">
    <source>
        <dbReference type="ARBA" id="ARBA00022737"/>
    </source>
</evidence>
<feature type="domain" description="Ubiquitin-like" evidence="8">
    <location>
        <begin position="1"/>
        <end position="74"/>
    </location>
</feature>
<dbReference type="GO" id="GO:0031593">
    <property type="term" value="F:polyubiquitin modification-dependent protein binding"/>
    <property type="evidence" value="ECO:0007669"/>
    <property type="project" value="UniProtKB-UniRule"/>
</dbReference>
<dbReference type="Proteomes" id="UP000006671">
    <property type="component" value="Unassembled WGS sequence"/>
</dbReference>
<evidence type="ECO:0000256" key="2">
    <source>
        <dbReference type="ARBA" id="ARBA00022763"/>
    </source>
</evidence>
<comment type="function">
    <text evidence="5">Multiubiquitin chain receptor involved in modulation of proteasomal degradation. Involved in nucleotide excision repair.</text>
</comment>
<evidence type="ECO:0000256" key="3">
    <source>
        <dbReference type="ARBA" id="ARBA00023204"/>
    </source>
</evidence>
<dbReference type="FunFam" id="1.10.8.10:FF:000003">
    <property type="entry name" value="UV excision repair protein RAD23 homolog"/>
    <property type="match status" value="1"/>
</dbReference>
<proteinExistence type="inferred from homology"/>
<keyword evidence="5" id="KW-0963">Cytoplasm</keyword>
<name>D2V104_NAEGR</name>
<dbReference type="OrthoDB" id="419317at2759"/>
<dbReference type="SUPFAM" id="SSF46934">
    <property type="entry name" value="UBA-like"/>
    <property type="match status" value="2"/>
</dbReference>
<dbReference type="GO" id="GO:0005829">
    <property type="term" value="C:cytosol"/>
    <property type="evidence" value="ECO:0007669"/>
    <property type="project" value="TreeGrafter"/>
</dbReference>
<evidence type="ECO:0000313" key="10">
    <source>
        <dbReference type="Proteomes" id="UP000006671"/>
    </source>
</evidence>
<accession>D2V104</accession>
<dbReference type="Pfam" id="PF09280">
    <property type="entry name" value="XPC-binding"/>
    <property type="match status" value="1"/>
</dbReference>
<dbReference type="InterPro" id="IPR004806">
    <property type="entry name" value="Rad23"/>
</dbReference>
<keyword evidence="10" id="KW-1185">Reference proteome</keyword>
<evidence type="ECO:0000256" key="4">
    <source>
        <dbReference type="ARBA" id="ARBA00023242"/>
    </source>
</evidence>
<keyword evidence="3 5" id="KW-0234">DNA repair</keyword>
<dbReference type="InterPro" id="IPR000626">
    <property type="entry name" value="Ubiquitin-like_dom"/>
</dbReference>
<dbReference type="SMART" id="SM00213">
    <property type="entry name" value="UBQ"/>
    <property type="match status" value="1"/>
</dbReference>
<dbReference type="KEGG" id="ngr:NAEGRDRAFT_78097"/>
<dbReference type="OMA" id="PHMLEPI"/>
<feature type="region of interest" description="Disordered" evidence="6">
    <location>
        <begin position="285"/>
        <end position="319"/>
    </location>
</feature>
<organism evidence="10">
    <name type="scientific">Naegleria gruberi</name>
    <name type="common">Amoeba</name>
    <dbReference type="NCBI Taxonomy" id="5762"/>
    <lineage>
        <taxon>Eukaryota</taxon>
        <taxon>Discoba</taxon>
        <taxon>Heterolobosea</taxon>
        <taxon>Tetramitia</taxon>
        <taxon>Eutetramitia</taxon>
        <taxon>Vahlkampfiidae</taxon>
        <taxon>Naegleria</taxon>
    </lineage>
</organism>
<dbReference type="InterPro" id="IPR015940">
    <property type="entry name" value="UBA"/>
</dbReference>
<evidence type="ECO:0000259" key="8">
    <source>
        <dbReference type="PROSITE" id="PS50053"/>
    </source>
</evidence>
<dbReference type="VEuPathDB" id="AmoebaDB:NAEGRDRAFT_78097"/>
<dbReference type="PRINTS" id="PR01839">
    <property type="entry name" value="RAD23PROTEIN"/>
</dbReference>
<dbReference type="FunCoup" id="D2V104">
    <property type="interactions" value="517"/>
</dbReference>
<dbReference type="Gene3D" id="3.10.20.90">
    <property type="entry name" value="Phosphatidylinositol 3-kinase Catalytic Subunit, Chain A, domain 1"/>
    <property type="match status" value="1"/>
</dbReference>
<dbReference type="eggNOG" id="KOG0011">
    <property type="taxonomic scope" value="Eukaryota"/>
</dbReference>
<dbReference type="PANTHER" id="PTHR10621">
    <property type="entry name" value="UV EXCISION REPAIR PROTEIN RAD23"/>
    <property type="match status" value="1"/>
</dbReference>
<dbReference type="SUPFAM" id="SSF54236">
    <property type="entry name" value="Ubiquitin-like"/>
    <property type="match status" value="1"/>
</dbReference>
<comment type="subcellular location">
    <subcellularLocation>
        <location evidence="5">Nucleus</location>
    </subcellularLocation>
    <subcellularLocation>
        <location evidence="5">Cytoplasm</location>
    </subcellularLocation>
</comment>
<dbReference type="PANTHER" id="PTHR10621:SF0">
    <property type="entry name" value="UV EXCISION REPAIR PROTEIN RAD23"/>
    <property type="match status" value="1"/>
</dbReference>
<dbReference type="GO" id="GO:0003684">
    <property type="term" value="F:damaged DNA binding"/>
    <property type="evidence" value="ECO:0007669"/>
    <property type="project" value="UniProtKB-UniRule"/>
</dbReference>
<dbReference type="GO" id="GO:0005654">
    <property type="term" value="C:nucleoplasm"/>
    <property type="evidence" value="ECO:0007669"/>
    <property type="project" value="TreeGrafter"/>
</dbReference>
<feature type="compositionally biased region" description="Low complexity" evidence="6">
    <location>
        <begin position="285"/>
        <end position="305"/>
    </location>
</feature>
<dbReference type="SMART" id="SM00165">
    <property type="entry name" value="UBA"/>
    <property type="match status" value="2"/>
</dbReference>
<dbReference type="SUPFAM" id="SSF101238">
    <property type="entry name" value="XPC-binding domain"/>
    <property type="match status" value="1"/>
</dbReference>
<dbReference type="GO" id="GO:0043161">
    <property type="term" value="P:proteasome-mediated ubiquitin-dependent protein catabolic process"/>
    <property type="evidence" value="ECO:0007669"/>
    <property type="project" value="UniProtKB-UniRule"/>
</dbReference>
<dbReference type="GO" id="GO:0070628">
    <property type="term" value="F:proteasome binding"/>
    <property type="evidence" value="ECO:0007669"/>
    <property type="project" value="TreeGrafter"/>
</dbReference>
<keyword evidence="4 5" id="KW-0539">Nucleus</keyword>
<dbReference type="STRING" id="5762.D2V104"/>
<dbReference type="InterPro" id="IPR036353">
    <property type="entry name" value="XPC-bd_sf"/>
</dbReference>
<dbReference type="GeneID" id="8855489"/>
<sequence length="385" mass="42024">MQITFKTVLKRQFTLEANPTDTIKVLKQSVEDATEYSSNGMKLIYGGKELADEQSIESANIQSNVAVIVVAKKKQLAAQVKKKEEETTPQPTTTEQPSSESTPATTTTTTPSTTTPVTTTTTTPSTTPTTATTTTTTTEQQNIPGGPGSPEYDETVQQFLEMGYDRNDIDECMKASFYDRATAAEFLISGIPENVKQMMQENGGNLPTPPQGGSLASALAGNQQGFSLRDLFTLSPQLNNLRNAIRQNPTLLREFLTHVSQVSPELYQIIQSNPREFLEIINETGPVTGTTGTQPQTTPTTTTGGEHPPSGEELQQQAPPGTIFISQDDERKINELVGLGFTKNEAIQAYLACDKNQEMAANLLFENRDRGFEDDSDDEQGMHDE</sequence>
<gene>
    <name evidence="9" type="ORF">NAEGRDRAFT_78097</name>
</gene>
<dbReference type="CDD" id="cd14281">
    <property type="entry name" value="UBA2_Rad23_like"/>
    <property type="match status" value="1"/>
</dbReference>
<dbReference type="GO" id="GO:0006289">
    <property type="term" value="P:nucleotide-excision repair"/>
    <property type="evidence" value="ECO:0007669"/>
    <property type="project" value="UniProtKB-UniRule"/>
</dbReference>
<dbReference type="PROSITE" id="PS50053">
    <property type="entry name" value="UBIQUITIN_2"/>
    <property type="match status" value="1"/>
</dbReference>
<evidence type="ECO:0000313" key="9">
    <source>
        <dbReference type="EMBL" id="EFC49605.1"/>
    </source>
</evidence>
<keyword evidence="2 5" id="KW-0227">DNA damage</keyword>
<feature type="compositionally biased region" description="Low complexity" evidence="6">
    <location>
        <begin position="88"/>
        <end position="139"/>
    </location>
</feature>
<dbReference type="AlphaFoldDB" id="D2V104"/>
<reference evidence="9 10" key="1">
    <citation type="journal article" date="2010" name="Cell">
        <title>The genome of Naegleria gruberi illuminates early eukaryotic versatility.</title>
        <authorList>
            <person name="Fritz-Laylin L.K."/>
            <person name="Prochnik S.E."/>
            <person name="Ginger M.L."/>
            <person name="Dacks J.B."/>
            <person name="Carpenter M.L."/>
            <person name="Field M.C."/>
            <person name="Kuo A."/>
            <person name="Paredez A."/>
            <person name="Chapman J."/>
            <person name="Pham J."/>
            <person name="Shu S."/>
            <person name="Neupane R."/>
            <person name="Cipriano M."/>
            <person name="Mancuso J."/>
            <person name="Tu H."/>
            <person name="Salamov A."/>
            <person name="Lindquist E."/>
            <person name="Shapiro H."/>
            <person name="Lucas S."/>
            <person name="Grigoriev I.V."/>
            <person name="Cande W.Z."/>
            <person name="Fulton C."/>
            <person name="Rokhsar D.S."/>
            <person name="Dawson S.C."/>
        </authorList>
    </citation>
    <scope>NUCLEOTIDE SEQUENCE [LARGE SCALE GENOMIC DNA]</scope>
    <source>
        <strain evidence="9 10">NEG-M</strain>
    </source>
</reference>
<dbReference type="InterPro" id="IPR009060">
    <property type="entry name" value="UBA-like_sf"/>
</dbReference>
<dbReference type="PROSITE" id="PS50030">
    <property type="entry name" value="UBA"/>
    <property type="match status" value="2"/>
</dbReference>
<dbReference type="InParanoid" id="D2V104"/>
<dbReference type="GO" id="GO:0043130">
    <property type="term" value="F:ubiquitin binding"/>
    <property type="evidence" value="ECO:0007669"/>
    <property type="project" value="UniProtKB-UniRule"/>
</dbReference>
<dbReference type="Gene3D" id="1.10.10.540">
    <property type="entry name" value="XPC-binding domain"/>
    <property type="match status" value="1"/>
</dbReference>
<feature type="domain" description="UBA" evidence="7">
    <location>
        <begin position="327"/>
        <end position="367"/>
    </location>
</feature>
<dbReference type="InterPro" id="IPR029071">
    <property type="entry name" value="Ubiquitin-like_domsf"/>
</dbReference>
<keyword evidence="1" id="KW-0677">Repeat</keyword>
<evidence type="ECO:0000259" key="7">
    <source>
        <dbReference type="PROSITE" id="PS50030"/>
    </source>
</evidence>
<dbReference type="FunFam" id="1.10.8.10:FF:000002">
    <property type="entry name" value="UV excision repair protein RAD23 homolog"/>
    <property type="match status" value="1"/>
</dbReference>
<dbReference type="CDD" id="cd01805">
    <property type="entry name" value="Ubl_Rad23"/>
    <property type="match status" value="1"/>
</dbReference>
<dbReference type="Gene3D" id="1.10.8.10">
    <property type="entry name" value="DNA helicase RuvA subunit, C-terminal domain"/>
    <property type="match status" value="2"/>
</dbReference>
<feature type="domain" description="UBA" evidence="7">
    <location>
        <begin position="151"/>
        <end position="190"/>
    </location>
</feature>
<evidence type="ECO:0000256" key="6">
    <source>
        <dbReference type="SAM" id="MobiDB-lite"/>
    </source>
</evidence>
<dbReference type="Pfam" id="PF00240">
    <property type="entry name" value="ubiquitin"/>
    <property type="match status" value="1"/>
</dbReference>
<dbReference type="NCBIfam" id="TIGR00601">
    <property type="entry name" value="rad23"/>
    <property type="match status" value="1"/>
</dbReference>
<dbReference type="EMBL" id="GG738847">
    <property type="protein sequence ID" value="EFC49605.1"/>
    <property type="molecule type" value="Genomic_DNA"/>
</dbReference>
<dbReference type="InterPro" id="IPR015360">
    <property type="entry name" value="XPC-bd"/>
</dbReference>
<protein>
    <recommendedName>
        <fullName evidence="5">UV excision repair protein RAD23</fullName>
    </recommendedName>
</protein>